<sequence>MPNIILYGTPISTYVRTVRLLLAETNTDYELKDIGIFNGDNKSDEYLKKQPFGKVPVLEIDGEEIYETSVITQYLDQKLGDGQYSPSDLLAQARMRQIISIIDSYLYPSAIGSIVIQRLIVPQQGGQPDDNVVQASIPMVRQALKAIEVLQTGNPFLLGQSASLADFHLIPIFVYLAQTPEFEAVMANTPKLRVWWEQAKALNSVQQVCA</sequence>
<dbReference type="AlphaFoldDB" id="A0A928ZQR4"/>
<name>A0A928ZQR4_LEPEC</name>
<evidence type="ECO:0000259" key="1">
    <source>
        <dbReference type="PROSITE" id="PS50404"/>
    </source>
</evidence>
<dbReference type="PROSITE" id="PS50404">
    <property type="entry name" value="GST_NTER"/>
    <property type="match status" value="1"/>
</dbReference>
<keyword evidence="4" id="KW-1185">Reference proteome</keyword>
<protein>
    <submittedName>
        <fullName evidence="3">Glutathione S-transferase family protein</fullName>
    </submittedName>
</protein>
<dbReference type="Gene3D" id="1.20.1050.10">
    <property type="match status" value="1"/>
</dbReference>
<organism evidence="3 4">
    <name type="scientific">Leptolyngbya cf. ectocarpi LEGE 11479</name>
    <dbReference type="NCBI Taxonomy" id="1828722"/>
    <lineage>
        <taxon>Bacteria</taxon>
        <taxon>Bacillati</taxon>
        <taxon>Cyanobacteriota</taxon>
        <taxon>Cyanophyceae</taxon>
        <taxon>Leptolyngbyales</taxon>
        <taxon>Leptolyngbyaceae</taxon>
        <taxon>Leptolyngbya group</taxon>
        <taxon>Leptolyngbya</taxon>
    </lineage>
</organism>
<dbReference type="InterPro" id="IPR050983">
    <property type="entry name" value="GST_Omega/HSP26"/>
</dbReference>
<dbReference type="Pfam" id="PF00043">
    <property type="entry name" value="GST_C"/>
    <property type="match status" value="1"/>
</dbReference>
<reference evidence="3" key="1">
    <citation type="submission" date="2020-10" db="EMBL/GenBank/DDBJ databases">
        <authorList>
            <person name="Castelo-Branco R."/>
            <person name="Eusebio N."/>
            <person name="Adriana R."/>
            <person name="Vieira A."/>
            <person name="Brugerolle De Fraissinette N."/>
            <person name="Rezende De Castro R."/>
            <person name="Schneider M.P."/>
            <person name="Vasconcelos V."/>
            <person name="Leao P.N."/>
        </authorList>
    </citation>
    <scope>NUCLEOTIDE SEQUENCE</scope>
    <source>
        <strain evidence="3">LEGE 11479</strain>
    </source>
</reference>
<feature type="domain" description="GST C-terminal" evidence="2">
    <location>
        <begin position="88"/>
        <end position="210"/>
    </location>
</feature>
<dbReference type="InterPro" id="IPR036282">
    <property type="entry name" value="Glutathione-S-Trfase_C_sf"/>
</dbReference>
<feature type="domain" description="GST N-terminal" evidence="1">
    <location>
        <begin position="2"/>
        <end position="83"/>
    </location>
</feature>
<dbReference type="Pfam" id="PF13417">
    <property type="entry name" value="GST_N_3"/>
    <property type="match status" value="1"/>
</dbReference>
<dbReference type="CDD" id="cd00299">
    <property type="entry name" value="GST_C_family"/>
    <property type="match status" value="1"/>
</dbReference>
<evidence type="ECO:0000259" key="2">
    <source>
        <dbReference type="PROSITE" id="PS50405"/>
    </source>
</evidence>
<gene>
    <name evidence="3" type="ORF">IQ260_03425</name>
</gene>
<dbReference type="PROSITE" id="PS51354">
    <property type="entry name" value="GLUTAREDOXIN_2"/>
    <property type="match status" value="1"/>
</dbReference>
<dbReference type="InterPro" id="IPR010987">
    <property type="entry name" value="Glutathione-S-Trfase_C-like"/>
</dbReference>
<dbReference type="Gene3D" id="3.40.30.10">
    <property type="entry name" value="Glutaredoxin"/>
    <property type="match status" value="1"/>
</dbReference>
<dbReference type="InterPro" id="IPR004045">
    <property type="entry name" value="Glutathione_S-Trfase_N"/>
</dbReference>
<accession>A0A928ZQR4</accession>
<dbReference type="SUPFAM" id="SSF47616">
    <property type="entry name" value="GST C-terminal domain-like"/>
    <property type="match status" value="1"/>
</dbReference>
<proteinExistence type="predicted"/>
<dbReference type="GO" id="GO:0005737">
    <property type="term" value="C:cytoplasm"/>
    <property type="evidence" value="ECO:0007669"/>
    <property type="project" value="TreeGrafter"/>
</dbReference>
<evidence type="ECO:0000313" key="4">
    <source>
        <dbReference type="Proteomes" id="UP000615026"/>
    </source>
</evidence>
<comment type="caution">
    <text evidence="3">The sequence shown here is derived from an EMBL/GenBank/DDBJ whole genome shotgun (WGS) entry which is preliminary data.</text>
</comment>
<dbReference type="Proteomes" id="UP000615026">
    <property type="component" value="Unassembled WGS sequence"/>
</dbReference>
<dbReference type="InterPro" id="IPR040079">
    <property type="entry name" value="Glutathione_S-Trfase"/>
</dbReference>
<dbReference type="EMBL" id="JADEXP010000015">
    <property type="protein sequence ID" value="MBE9065698.1"/>
    <property type="molecule type" value="Genomic_DNA"/>
</dbReference>
<dbReference type="SFLD" id="SFLDG00358">
    <property type="entry name" value="Main_(cytGST)"/>
    <property type="match status" value="1"/>
</dbReference>
<dbReference type="InterPro" id="IPR036249">
    <property type="entry name" value="Thioredoxin-like_sf"/>
</dbReference>
<dbReference type="PANTHER" id="PTHR43968">
    <property type="match status" value="1"/>
</dbReference>
<dbReference type="RefSeq" id="WP_193990865.1">
    <property type="nucleotide sequence ID" value="NZ_JADEXP010000015.1"/>
</dbReference>
<dbReference type="InterPro" id="IPR004046">
    <property type="entry name" value="GST_C"/>
</dbReference>
<dbReference type="SUPFAM" id="SSF52833">
    <property type="entry name" value="Thioredoxin-like"/>
    <property type="match status" value="1"/>
</dbReference>
<evidence type="ECO:0000313" key="3">
    <source>
        <dbReference type="EMBL" id="MBE9065698.1"/>
    </source>
</evidence>
<dbReference type="PANTHER" id="PTHR43968:SF6">
    <property type="entry name" value="GLUTATHIONE S-TRANSFERASE OMEGA"/>
    <property type="match status" value="1"/>
</dbReference>
<dbReference type="SFLD" id="SFLDS00019">
    <property type="entry name" value="Glutathione_Transferase_(cytos"/>
    <property type="match status" value="1"/>
</dbReference>
<dbReference type="PROSITE" id="PS50405">
    <property type="entry name" value="GST_CTER"/>
    <property type="match status" value="1"/>
</dbReference>